<dbReference type="PANTHER" id="PTHR34387">
    <property type="entry name" value="SLR1258 PROTEIN"/>
    <property type="match status" value="1"/>
</dbReference>
<dbReference type="Gene3D" id="3.30.70.2970">
    <property type="entry name" value="Protein of unknown function (DUF541), domain 2"/>
    <property type="match status" value="1"/>
</dbReference>
<dbReference type="GO" id="GO:0006974">
    <property type="term" value="P:DNA damage response"/>
    <property type="evidence" value="ECO:0007669"/>
    <property type="project" value="TreeGrafter"/>
</dbReference>
<dbReference type="InterPro" id="IPR052022">
    <property type="entry name" value="26kDa_periplasmic_antigen"/>
</dbReference>
<evidence type="ECO:0000313" key="1">
    <source>
        <dbReference type="EMBL" id="SCY06200.1"/>
    </source>
</evidence>
<organism evidence="1 2">
    <name type="scientific">Alkaliphilus peptidifermentans DSM 18978</name>
    <dbReference type="NCBI Taxonomy" id="1120976"/>
    <lineage>
        <taxon>Bacteria</taxon>
        <taxon>Bacillati</taxon>
        <taxon>Bacillota</taxon>
        <taxon>Clostridia</taxon>
        <taxon>Peptostreptococcales</taxon>
        <taxon>Natronincolaceae</taxon>
        <taxon>Alkaliphilus</taxon>
    </lineage>
</organism>
<evidence type="ECO:0000313" key="2">
    <source>
        <dbReference type="Proteomes" id="UP000198636"/>
    </source>
</evidence>
<keyword evidence="2" id="KW-1185">Reference proteome</keyword>
<dbReference type="Pfam" id="PF04402">
    <property type="entry name" value="SIMPL"/>
    <property type="match status" value="1"/>
</dbReference>
<accession>A0A1G5CVH4</accession>
<sequence length="246" mass="26799">MKSLTVKPAPFLTLMVFMLIGFFFLGSFSSGVANAEANTALPSEISVNGTGVILVKPDIGIINIGIETSNKDSKISQDENTKQSTQLVEALKKAGIGEEDIKTSYYNMYRERFYNDGRQQEGDYKVVHSFEVTVRDINKVGATIDTAAKNGANQINNVRFTMSDNEKHYLEALSAAIKNAEGKAETIAKTLGVTIGKPSKVVEAGYSEPYGKYMDVRLESAADMSVTPIASGDLEIKAHVNVTYNY</sequence>
<name>A0A1G5CVH4_9FIRM</name>
<dbReference type="AlphaFoldDB" id="A0A1G5CVH4"/>
<dbReference type="RefSeq" id="WP_091540161.1">
    <property type="nucleotide sequence ID" value="NZ_FMUS01000003.1"/>
</dbReference>
<dbReference type="OrthoDB" id="9785192at2"/>
<evidence type="ECO:0008006" key="3">
    <source>
        <dbReference type="Google" id="ProtNLM"/>
    </source>
</evidence>
<dbReference type="STRING" id="1120976.SAMN03080606_00775"/>
<gene>
    <name evidence="1" type="ORF">SAMN03080606_00775</name>
</gene>
<dbReference type="Proteomes" id="UP000198636">
    <property type="component" value="Unassembled WGS sequence"/>
</dbReference>
<protein>
    <recommendedName>
        <fullName evidence="3">SIMPL domain-containing protein</fullName>
    </recommendedName>
</protein>
<dbReference type="PANTHER" id="PTHR34387:SF1">
    <property type="entry name" value="PERIPLASMIC IMMUNOGENIC PROTEIN"/>
    <property type="match status" value="1"/>
</dbReference>
<dbReference type="EMBL" id="FMUS01000003">
    <property type="protein sequence ID" value="SCY06200.1"/>
    <property type="molecule type" value="Genomic_DNA"/>
</dbReference>
<reference evidence="1 2" key="1">
    <citation type="submission" date="2016-10" db="EMBL/GenBank/DDBJ databases">
        <authorList>
            <person name="de Groot N.N."/>
        </authorList>
    </citation>
    <scope>NUCLEOTIDE SEQUENCE [LARGE SCALE GENOMIC DNA]</scope>
    <source>
        <strain evidence="1 2">DSM 18978</strain>
    </source>
</reference>
<proteinExistence type="predicted"/>
<dbReference type="Gene3D" id="3.30.110.170">
    <property type="entry name" value="Protein of unknown function (DUF541), domain 1"/>
    <property type="match status" value="1"/>
</dbReference>
<dbReference type="InterPro" id="IPR007497">
    <property type="entry name" value="SIMPL/DUF541"/>
</dbReference>